<dbReference type="Proteomes" id="UP000188268">
    <property type="component" value="Unassembled WGS sequence"/>
</dbReference>
<evidence type="ECO:0000313" key="2">
    <source>
        <dbReference type="Proteomes" id="UP000188268"/>
    </source>
</evidence>
<protein>
    <submittedName>
        <fullName evidence="1">Uncharacterized protein</fullName>
    </submittedName>
</protein>
<sequence length="85" mass="9195">TTTNPQKGTCAPIKLLKEDTCPNNQVKRRNTPLRLAKTISANETVSANGTLNPVVRRNTPLRLAMTVSANETVSANGTLKPIREP</sequence>
<name>A0A1R3JX67_COCAP</name>
<feature type="non-terminal residue" evidence="1">
    <location>
        <position position="1"/>
    </location>
</feature>
<accession>A0A1R3JX67</accession>
<comment type="caution">
    <text evidence="1">The sequence shown here is derived from an EMBL/GenBank/DDBJ whole genome shotgun (WGS) entry which is preliminary data.</text>
</comment>
<proteinExistence type="predicted"/>
<gene>
    <name evidence="1" type="ORF">CCACVL1_03800</name>
</gene>
<keyword evidence="2" id="KW-1185">Reference proteome</keyword>
<reference evidence="1 2" key="1">
    <citation type="submission" date="2013-09" db="EMBL/GenBank/DDBJ databases">
        <title>Corchorus capsularis genome sequencing.</title>
        <authorList>
            <person name="Alam M."/>
            <person name="Haque M.S."/>
            <person name="Islam M.S."/>
            <person name="Emdad E.M."/>
            <person name="Islam M.M."/>
            <person name="Ahmed B."/>
            <person name="Halim A."/>
            <person name="Hossen Q.M.M."/>
            <person name="Hossain M.Z."/>
            <person name="Ahmed R."/>
            <person name="Khan M.M."/>
            <person name="Islam R."/>
            <person name="Rashid M.M."/>
            <person name="Khan S.A."/>
            <person name="Rahman M.S."/>
            <person name="Alam M."/>
        </authorList>
    </citation>
    <scope>NUCLEOTIDE SEQUENCE [LARGE SCALE GENOMIC DNA]</scope>
    <source>
        <strain evidence="2">cv. CVL-1</strain>
        <tissue evidence="1">Whole seedling</tissue>
    </source>
</reference>
<dbReference type="AlphaFoldDB" id="A0A1R3JX67"/>
<evidence type="ECO:0000313" key="1">
    <source>
        <dbReference type="EMBL" id="OMO99443.1"/>
    </source>
</evidence>
<dbReference type="EMBL" id="AWWV01006875">
    <property type="protein sequence ID" value="OMO99443.1"/>
    <property type="molecule type" value="Genomic_DNA"/>
</dbReference>
<dbReference type="Gramene" id="OMO99443">
    <property type="protein sequence ID" value="OMO99443"/>
    <property type="gene ID" value="CCACVL1_03800"/>
</dbReference>
<organism evidence="1 2">
    <name type="scientific">Corchorus capsularis</name>
    <name type="common">Jute</name>
    <dbReference type="NCBI Taxonomy" id="210143"/>
    <lineage>
        <taxon>Eukaryota</taxon>
        <taxon>Viridiplantae</taxon>
        <taxon>Streptophyta</taxon>
        <taxon>Embryophyta</taxon>
        <taxon>Tracheophyta</taxon>
        <taxon>Spermatophyta</taxon>
        <taxon>Magnoliopsida</taxon>
        <taxon>eudicotyledons</taxon>
        <taxon>Gunneridae</taxon>
        <taxon>Pentapetalae</taxon>
        <taxon>rosids</taxon>
        <taxon>malvids</taxon>
        <taxon>Malvales</taxon>
        <taxon>Malvaceae</taxon>
        <taxon>Grewioideae</taxon>
        <taxon>Apeibeae</taxon>
        <taxon>Corchorus</taxon>
    </lineage>
</organism>